<proteinExistence type="predicted"/>
<organism evidence="2 3">
    <name type="scientific">Synaphobranchus kaupii</name>
    <name type="common">Kaup's arrowtooth eel</name>
    <dbReference type="NCBI Taxonomy" id="118154"/>
    <lineage>
        <taxon>Eukaryota</taxon>
        <taxon>Metazoa</taxon>
        <taxon>Chordata</taxon>
        <taxon>Craniata</taxon>
        <taxon>Vertebrata</taxon>
        <taxon>Euteleostomi</taxon>
        <taxon>Actinopterygii</taxon>
        <taxon>Neopterygii</taxon>
        <taxon>Teleostei</taxon>
        <taxon>Anguilliformes</taxon>
        <taxon>Synaphobranchidae</taxon>
        <taxon>Synaphobranchus</taxon>
    </lineage>
</organism>
<evidence type="ECO:0000313" key="2">
    <source>
        <dbReference type="EMBL" id="KAJ8349669.1"/>
    </source>
</evidence>
<dbReference type="AlphaFoldDB" id="A0A9Q1IPI5"/>
<comment type="caution">
    <text evidence="2">The sequence shown here is derived from an EMBL/GenBank/DDBJ whole genome shotgun (WGS) entry which is preliminary data.</text>
</comment>
<feature type="region of interest" description="Disordered" evidence="1">
    <location>
        <begin position="1"/>
        <end position="33"/>
    </location>
</feature>
<gene>
    <name evidence="2" type="ORF">SKAU_G00247990</name>
</gene>
<reference evidence="2" key="1">
    <citation type="journal article" date="2023" name="Science">
        <title>Genome structures resolve the early diversification of teleost fishes.</title>
        <authorList>
            <person name="Parey E."/>
            <person name="Louis A."/>
            <person name="Montfort J."/>
            <person name="Bouchez O."/>
            <person name="Roques C."/>
            <person name="Iampietro C."/>
            <person name="Lluch J."/>
            <person name="Castinel A."/>
            <person name="Donnadieu C."/>
            <person name="Desvignes T."/>
            <person name="Floi Bucao C."/>
            <person name="Jouanno E."/>
            <person name="Wen M."/>
            <person name="Mejri S."/>
            <person name="Dirks R."/>
            <person name="Jansen H."/>
            <person name="Henkel C."/>
            <person name="Chen W.J."/>
            <person name="Zahm M."/>
            <person name="Cabau C."/>
            <person name="Klopp C."/>
            <person name="Thompson A.W."/>
            <person name="Robinson-Rechavi M."/>
            <person name="Braasch I."/>
            <person name="Lecointre G."/>
            <person name="Bobe J."/>
            <person name="Postlethwait J.H."/>
            <person name="Berthelot C."/>
            <person name="Roest Crollius H."/>
            <person name="Guiguen Y."/>
        </authorList>
    </citation>
    <scope>NUCLEOTIDE SEQUENCE</scope>
    <source>
        <strain evidence="2">WJC10195</strain>
    </source>
</reference>
<name>A0A9Q1IPI5_SYNKA</name>
<dbReference type="EMBL" id="JAINUF010000009">
    <property type="protein sequence ID" value="KAJ8349669.1"/>
    <property type="molecule type" value="Genomic_DNA"/>
</dbReference>
<evidence type="ECO:0000256" key="1">
    <source>
        <dbReference type="SAM" id="MobiDB-lite"/>
    </source>
</evidence>
<protein>
    <submittedName>
        <fullName evidence="2">Uncharacterized protein</fullName>
    </submittedName>
</protein>
<evidence type="ECO:0000313" key="3">
    <source>
        <dbReference type="Proteomes" id="UP001152622"/>
    </source>
</evidence>
<sequence length="97" mass="11142">MEQDWGLQGKGDCSRAGAGLESGEQAGEYWQRELGERLQEQTSRLAGTGRQDWTRHAREEMERPVCLEMDQDDFLELLFGPSVLYFLPGEREQQLAH</sequence>
<accession>A0A9Q1IPI5</accession>
<keyword evidence="3" id="KW-1185">Reference proteome</keyword>
<dbReference type="Proteomes" id="UP001152622">
    <property type="component" value="Chromosome 9"/>
</dbReference>